<proteinExistence type="predicted"/>
<keyword evidence="1" id="KW-0812">Transmembrane</keyword>
<evidence type="ECO:0000313" key="2">
    <source>
        <dbReference type="EMBL" id="KKK56865.1"/>
    </source>
</evidence>
<sequence>MRFRDRLRARMFRFDMFVVASIFGSLVVLFLVWPFDMPESDAPAETGRVGDVRAGETYEITDSPSPLVRPTSVPDAV</sequence>
<evidence type="ECO:0000256" key="1">
    <source>
        <dbReference type="SAM" id="Phobius"/>
    </source>
</evidence>
<name>A0A0F8X7G6_9ZZZZ</name>
<feature type="non-terminal residue" evidence="2">
    <location>
        <position position="77"/>
    </location>
</feature>
<feature type="transmembrane region" description="Helical" evidence="1">
    <location>
        <begin position="12"/>
        <end position="33"/>
    </location>
</feature>
<keyword evidence="1" id="KW-0472">Membrane</keyword>
<organism evidence="2">
    <name type="scientific">marine sediment metagenome</name>
    <dbReference type="NCBI Taxonomy" id="412755"/>
    <lineage>
        <taxon>unclassified sequences</taxon>
        <taxon>metagenomes</taxon>
        <taxon>ecological metagenomes</taxon>
    </lineage>
</organism>
<reference evidence="2" key="1">
    <citation type="journal article" date="2015" name="Nature">
        <title>Complex archaea that bridge the gap between prokaryotes and eukaryotes.</title>
        <authorList>
            <person name="Spang A."/>
            <person name="Saw J.H."/>
            <person name="Jorgensen S.L."/>
            <person name="Zaremba-Niedzwiedzka K."/>
            <person name="Martijn J."/>
            <person name="Lind A.E."/>
            <person name="van Eijk R."/>
            <person name="Schleper C."/>
            <person name="Guy L."/>
            <person name="Ettema T.J."/>
        </authorList>
    </citation>
    <scope>NUCLEOTIDE SEQUENCE</scope>
</reference>
<gene>
    <name evidence="2" type="ORF">LCGC14_3060220</name>
</gene>
<keyword evidence="1" id="KW-1133">Transmembrane helix</keyword>
<dbReference type="AlphaFoldDB" id="A0A0F8X7G6"/>
<accession>A0A0F8X7G6</accession>
<dbReference type="EMBL" id="LAZR01064777">
    <property type="protein sequence ID" value="KKK56865.1"/>
    <property type="molecule type" value="Genomic_DNA"/>
</dbReference>
<comment type="caution">
    <text evidence="2">The sequence shown here is derived from an EMBL/GenBank/DDBJ whole genome shotgun (WGS) entry which is preliminary data.</text>
</comment>
<protein>
    <submittedName>
        <fullName evidence="2">Uncharacterized protein</fullName>
    </submittedName>
</protein>